<keyword evidence="4" id="KW-0233">DNA recombination</keyword>
<dbReference type="GO" id="GO:0003677">
    <property type="term" value="F:DNA binding"/>
    <property type="evidence" value="ECO:0007669"/>
    <property type="project" value="UniProtKB-KW"/>
</dbReference>
<feature type="domain" description="Tyr recombinase" evidence="5">
    <location>
        <begin position="307"/>
        <end position="479"/>
    </location>
</feature>
<evidence type="ECO:0000256" key="4">
    <source>
        <dbReference type="ARBA" id="ARBA00023172"/>
    </source>
</evidence>
<evidence type="ECO:0000256" key="1">
    <source>
        <dbReference type="ARBA" id="ARBA00008857"/>
    </source>
</evidence>
<dbReference type="PANTHER" id="PTHR30349">
    <property type="entry name" value="PHAGE INTEGRASE-RELATED"/>
    <property type="match status" value="1"/>
</dbReference>
<organism evidence="6 7">
    <name type="scientific">Pontibacter fetidus</name>
    <dbReference type="NCBI Taxonomy" id="2700082"/>
    <lineage>
        <taxon>Bacteria</taxon>
        <taxon>Pseudomonadati</taxon>
        <taxon>Bacteroidota</taxon>
        <taxon>Cytophagia</taxon>
        <taxon>Cytophagales</taxon>
        <taxon>Hymenobacteraceae</taxon>
        <taxon>Pontibacter</taxon>
    </lineage>
</organism>
<dbReference type="InterPro" id="IPR050090">
    <property type="entry name" value="Tyrosine_recombinase_XerCD"/>
</dbReference>
<dbReference type="InterPro" id="IPR011010">
    <property type="entry name" value="DNA_brk_join_enz"/>
</dbReference>
<dbReference type="PROSITE" id="PS51898">
    <property type="entry name" value="TYR_RECOMBINASE"/>
    <property type="match status" value="1"/>
</dbReference>
<dbReference type="Pfam" id="PF00589">
    <property type="entry name" value="Phage_integrase"/>
    <property type="match status" value="1"/>
</dbReference>
<proteinExistence type="inferred from homology"/>
<dbReference type="InterPro" id="IPR002104">
    <property type="entry name" value="Integrase_catalytic"/>
</dbReference>
<accession>A0A6B2H3G1</accession>
<dbReference type="GO" id="GO:0006310">
    <property type="term" value="P:DNA recombination"/>
    <property type="evidence" value="ECO:0007669"/>
    <property type="project" value="UniProtKB-KW"/>
</dbReference>
<dbReference type="InterPro" id="IPR010998">
    <property type="entry name" value="Integrase_recombinase_N"/>
</dbReference>
<dbReference type="GO" id="GO:0015074">
    <property type="term" value="P:DNA integration"/>
    <property type="evidence" value="ECO:0007669"/>
    <property type="project" value="UniProtKB-KW"/>
</dbReference>
<evidence type="ECO:0000259" key="5">
    <source>
        <dbReference type="PROSITE" id="PS51898"/>
    </source>
</evidence>
<name>A0A6B2H3G1_9BACT</name>
<dbReference type="PANTHER" id="PTHR30349:SF64">
    <property type="entry name" value="PROPHAGE INTEGRASE INTD-RELATED"/>
    <property type="match status" value="1"/>
</dbReference>
<dbReference type="InterPro" id="IPR013762">
    <property type="entry name" value="Integrase-like_cat_sf"/>
</dbReference>
<evidence type="ECO:0000256" key="2">
    <source>
        <dbReference type="ARBA" id="ARBA00022908"/>
    </source>
</evidence>
<dbReference type="EMBL" id="JAAEAA010000001">
    <property type="protein sequence ID" value="NDK54290.1"/>
    <property type="molecule type" value="Genomic_DNA"/>
</dbReference>
<keyword evidence="3" id="KW-0238">DNA-binding</keyword>
<dbReference type="InterPro" id="IPR004107">
    <property type="entry name" value="Integrase_SAM-like_N"/>
</dbReference>
<evidence type="ECO:0000256" key="3">
    <source>
        <dbReference type="ARBA" id="ARBA00023125"/>
    </source>
</evidence>
<comment type="similarity">
    <text evidence="1">Belongs to the 'phage' integrase family.</text>
</comment>
<dbReference type="AlphaFoldDB" id="A0A6B2H3G1"/>
<comment type="caution">
    <text evidence="6">The sequence shown here is derived from an EMBL/GenBank/DDBJ whole genome shotgun (WGS) entry which is preliminary data.</text>
</comment>
<keyword evidence="7" id="KW-1185">Reference proteome</keyword>
<evidence type="ECO:0000313" key="6">
    <source>
        <dbReference type="EMBL" id="NDK54290.1"/>
    </source>
</evidence>
<dbReference type="Gene3D" id="1.10.150.130">
    <property type="match status" value="1"/>
</dbReference>
<sequence>MQFPSNQPVIYLNALDHEGKKYIRIWHKPNPFIVKRLREAAWIKYSKTYKCFVMSHSPQSIEMTFFHFQGLAQVNTRYLYQPKRLKPDKLMPVLTGGQQGGSLKKMPDMPVVKLQPILVEENKTMIGITFRYSKKIYEALQCSSLAFWQREQKCFTIPEGGQNIQQLARELEGIGWLWLSQELVVRDILLLRRLWEQTYVKVASYITCPIDYLEKLFLLNYSMNTIRTYHSLLLRFLNSHNEKGLGQVNVFTEEEINQYHRQMVQAGAYSCSFINQSINAVKFYYQRVLGRHEMQLNNVERPEKPDRLPTVLSKEEVKKILAATDNLKHGCMLQLLYAGGLRIGEVINLKLTDVQSDRNLLLIRGGKGKKDRTTLLSQKLLQNLRAYYKEYRPKVWLFEGQFGGQYTADSLRNVFQACRKKAGVKTNATPHTLRHSFATHLLEQGTDLRYIQTLLGHRSSKTTEVYTHVTSYALDKIVSPLDNL</sequence>
<gene>
    <name evidence="6" type="ORF">GWO68_00025</name>
</gene>
<dbReference type="Proteomes" id="UP000478546">
    <property type="component" value="Unassembled WGS sequence"/>
</dbReference>
<keyword evidence="2" id="KW-0229">DNA integration</keyword>
<reference evidence="6 7" key="1">
    <citation type="submission" date="2020-01" db="EMBL/GenBank/DDBJ databases">
        <authorList>
            <person name="Kim M.K."/>
        </authorList>
    </citation>
    <scope>NUCLEOTIDE SEQUENCE [LARGE SCALE GENOMIC DNA]</scope>
    <source>
        <strain evidence="6 7">BT213</strain>
    </source>
</reference>
<dbReference type="SUPFAM" id="SSF56349">
    <property type="entry name" value="DNA breaking-rejoining enzymes"/>
    <property type="match status" value="1"/>
</dbReference>
<dbReference type="Pfam" id="PF13495">
    <property type="entry name" value="Phage_int_SAM_4"/>
    <property type="match status" value="1"/>
</dbReference>
<dbReference type="Gene3D" id="1.10.443.10">
    <property type="entry name" value="Intergrase catalytic core"/>
    <property type="match status" value="1"/>
</dbReference>
<evidence type="ECO:0000313" key="7">
    <source>
        <dbReference type="Proteomes" id="UP000478546"/>
    </source>
</evidence>
<protein>
    <submittedName>
        <fullName evidence="6">Tyrosine-type recombinase/integrase</fullName>
    </submittedName>
</protein>